<dbReference type="OrthoDB" id="346907at2759"/>
<dbReference type="PANTHER" id="PTHR44329">
    <property type="entry name" value="SERINE/THREONINE-PROTEIN KINASE TNNI3K-RELATED"/>
    <property type="match status" value="1"/>
</dbReference>
<dbReference type="Proteomes" id="UP000076738">
    <property type="component" value="Unassembled WGS sequence"/>
</dbReference>
<dbReference type="AlphaFoldDB" id="A0A167S2K7"/>
<dbReference type="STRING" id="1330018.A0A167S2K7"/>
<dbReference type="InterPro" id="IPR051681">
    <property type="entry name" value="Ser/Thr_Kinases-Pseudokinases"/>
</dbReference>
<dbReference type="InterPro" id="IPR000719">
    <property type="entry name" value="Prot_kinase_dom"/>
</dbReference>
<keyword evidence="2" id="KW-0808">Transferase</keyword>
<dbReference type="InterPro" id="IPR008266">
    <property type="entry name" value="Tyr_kinase_AS"/>
</dbReference>
<proteinExistence type="predicted"/>
<dbReference type="SUPFAM" id="SSF56112">
    <property type="entry name" value="Protein kinase-like (PK-like)"/>
    <property type="match status" value="1"/>
</dbReference>
<dbReference type="GO" id="GO:0004674">
    <property type="term" value="F:protein serine/threonine kinase activity"/>
    <property type="evidence" value="ECO:0007669"/>
    <property type="project" value="TreeGrafter"/>
</dbReference>
<dbReference type="InterPro" id="IPR001245">
    <property type="entry name" value="Ser-Thr/Tyr_kinase_cat_dom"/>
</dbReference>
<accession>A0A167S2K7</accession>
<organism evidence="2 3">
    <name type="scientific">Calocera viscosa (strain TUFC12733)</name>
    <dbReference type="NCBI Taxonomy" id="1330018"/>
    <lineage>
        <taxon>Eukaryota</taxon>
        <taxon>Fungi</taxon>
        <taxon>Dikarya</taxon>
        <taxon>Basidiomycota</taxon>
        <taxon>Agaricomycotina</taxon>
        <taxon>Dacrymycetes</taxon>
        <taxon>Dacrymycetales</taxon>
        <taxon>Dacrymycetaceae</taxon>
        <taxon>Calocera</taxon>
    </lineage>
</organism>
<evidence type="ECO:0000313" key="3">
    <source>
        <dbReference type="Proteomes" id="UP000076738"/>
    </source>
</evidence>
<feature type="domain" description="Protein kinase" evidence="1">
    <location>
        <begin position="36"/>
        <end position="310"/>
    </location>
</feature>
<dbReference type="InterPro" id="IPR011009">
    <property type="entry name" value="Kinase-like_dom_sf"/>
</dbReference>
<reference evidence="2 3" key="1">
    <citation type="journal article" date="2016" name="Mol. Biol. Evol.">
        <title>Comparative Genomics of Early-Diverging Mushroom-Forming Fungi Provides Insights into the Origins of Lignocellulose Decay Capabilities.</title>
        <authorList>
            <person name="Nagy L.G."/>
            <person name="Riley R."/>
            <person name="Tritt A."/>
            <person name="Adam C."/>
            <person name="Daum C."/>
            <person name="Floudas D."/>
            <person name="Sun H."/>
            <person name="Yadav J.S."/>
            <person name="Pangilinan J."/>
            <person name="Larsson K.H."/>
            <person name="Matsuura K."/>
            <person name="Barry K."/>
            <person name="Labutti K."/>
            <person name="Kuo R."/>
            <person name="Ohm R.A."/>
            <person name="Bhattacharya S.S."/>
            <person name="Shirouzu T."/>
            <person name="Yoshinaga Y."/>
            <person name="Martin F.M."/>
            <person name="Grigoriev I.V."/>
            <person name="Hibbett D.S."/>
        </authorList>
    </citation>
    <scope>NUCLEOTIDE SEQUENCE [LARGE SCALE GENOMIC DNA]</scope>
    <source>
        <strain evidence="2 3">TUFC12733</strain>
    </source>
</reference>
<dbReference type="Gene3D" id="1.10.510.10">
    <property type="entry name" value="Transferase(Phosphotransferase) domain 1"/>
    <property type="match status" value="1"/>
</dbReference>
<dbReference type="GO" id="GO:0005524">
    <property type="term" value="F:ATP binding"/>
    <property type="evidence" value="ECO:0007669"/>
    <property type="project" value="InterPro"/>
</dbReference>
<evidence type="ECO:0000259" key="1">
    <source>
        <dbReference type="PROSITE" id="PS50011"/>
    </source>
</evidence>
<dbReference type="PROSITE" id="PS50011">
    <property type="entry name" value="PROTEIN_KINASE_DOM"/>
    <property type="match status" value="1"/>
</dbReference>
<name>A0A167S2K7_CALVF</name>
<sequence length="390" mass="43722">MSGYTGTTSEQNALLSEDAFRNLLGALQAPKIQASKIENEPRGRGHYAMVYHGTALVQSRRVQVALKVFHKSNTRVGLERLTRNIIRETRVWSQLRHPNILPLLGVCPEIESRRIWLVSPWIENGNLSEYLNNNPRADCVGLCRGIVRGVHYLHSVDVLHEDIRATNVLVDANEVPLLADFGLSRFVEELPAAGDATTGLYQGSLRWMAPERIQPTTFGMAAGAAQSAASDVYSVGMTMYEIFTRKMPFHQKRDIELVQTIVRGVRPDHPGNVAIMRGMNPRLWEFMWDTWDHDRAKRPQLEVALQTVLFDPETPKSTTSQLKGVTRNAYSRKTWVEIDLAPSEPVYELENWSGGQWTDSHGVAHSHGGTGLYLGRTRSGEKGLFPGRSS</sequence>
<dbReference type="PROSITE" id="PS00109">
    <property type="entry name" value="PROTEIN_KINASE_TYR"/>
    <property type="match status" value="1"/>
</dbReference>
<evidence type="ECO:0000313" key="2">
    <source>
        <dbReference type="EMBL" id="KZP01522.1"/>
    </source>
</evidence>
<dbReference type="EMBL" id="KV417266">
    <property type="protein sequence ID" value="KZP01522.1"/>
    <property type="molecule type" value="Genomic_DNA"/>
</dbReference>
<protein>
    <submittedName>
        <fullName evidence="2">Kinase-like protein</fullName>
    </submittedName>
</protein>
<dbReference type="Pfam" id="PF07714">
    <property type="entry name" value="PK_Tyr_Ser-Thr"/>
    <property type="match status" value="1"/>
</dbReference>
<gene>
    <name evidence="2" type="ORF">CALVIDRAFT_9351</name>
</gene>
<keyword evidence="2" id="KW-0418">Kinase</keyword>
<keyword evidence="3" id="KW-1185">Reference proteome</keyword>